<dbReference type="EMBL" id="PYNS01000025">
    <property type="protein sequence ID" value="PSV08850.1"/>
    <property type="molecule type" value="Genomic_DNA"/>
</dbReference>
<evidence type="ECO:0000313" key="2">
    <source>
        <dbReference type="Proteomes" id="UP000240530"/>
    </source>
</evidence>
<dbReference type="RefSeq" id="WP_107185866.1">
    <property type="nucleotide sequence ID" value="NZ_JAWQGC010000001.1"/>
</dbReference>
<gene>
    <name evidence="1" type="ORF">C0W93_17645</name>
</gene>
<proteinExistence type="predicted"/>
<name>A0A2T3KRE6_PHOLD</name>
<dbReference type="Proteomes" id="UP000240530">
    <property type="component" value="Unassembled WGS sequence"/>
</dbReference>
<comment type="caution">
    <text evidence="1">The sequence shown here is derived from an EMBL/GenBank/DDBJ whole genome shotgun (WGS) entry which is preliminary data.</text>
</comment>
<reference evidence="1 2" key="1">
    <citation type="submission" date="2018-03" db="EMBL/GenBank/DDBJ databases">
        <title>Whole genome sequencing of Histamine producing bacteria.</title>
        <authorList>
            <person name="Butler K."/>
        </authorList>
    </citation>
    <scope>NUCLEOTIDE SEQUENCE [LARGE SCALE GENOMIC DNA]</scope>
    <source>
        <strain evidence="1 2">Res.4.1</strain>
    </source>
</reference>
<accession>A0A2T3KRE6</accession>
<organism evidence="1 2">
    <name type="scientific">Photobacterium leiognathi subsp. mandapamensis</name>
    <name type="common">Photobacterium mandapamensis</name>
    <dbReference type="NCBI Taxonomy" id="48408"/>
    <lineage>
        <taxon>Bacteria</taxon>
        <taxon>Pseudomonadati</taxon>
        <taxon>Pseudomonadota</taxon>
        <taxon>Gammaproteobacteria</taxon>
        <taxon>Vibrionales</taxon>
        <taxon>Vibrionaceae</taxon>
        <taxon>Photobacterium</taxon>
    </lineage>
</organism>
<evidence type="ECO:0000313" key="1">
    <source>
        <dbReference type="EMBL" id="PSV08850.1"/>
    </source>
</evidence>
<dbReference type="AlphaFoldDB" id="A0A2T3KRE6"/>
<protein>
    <submittedName>
        <fullName evidence="1">Uncharacterized protein</fullName>
    </submittedName>
</protein>
<sequence>MIKKTEDGVELATFGALGGFFDTVLEQYKTYWDFSNLSYDLNKLQPEEIIRLGQRQKDTIDISNIFTGMFLEAFIFDYAARKESINYAETYLDKLDPVSKWVVITRLFNEKGLNVSGTAVQSIKKAFKIRNNLAHNKSKKFPGMDPDNIEKFFNQAPPERLTPTECVKTLHVVLKELTTLDCEEIYGLQLLAKIEATLKMYPYPK</sequence>